<protein>
    <submittedName>
        <fullName evidence="8">Two component, sigma54 specific, transcriptional regulator, Fis family</fullName>
    </submittedName>
</protein>
<sequence>MIHRWPKKILVVDDESAICDLVVEFLSFKGYAVSSASKGYAGLRMFQQEDYDLVLLDIRMPEISGLDVLREIKRIRPTTAVIMLSAYGDAETIRTALTYGAAHYIEKPMALEGLLRTIQGLEKEREEV</sequence>
<dbReference type="InterPro" id="IPR001789">
    <property type="entry name" value="Sig_transdc_resp-reg_receiver"/>
</dbReference>
<dbReference type="PANTHER" id="PTHR44591:SF3">
    <property type="entry name" value="RESPONSE REGULATORY DOMAIN-CONTAINING PROTEIN"/>
    <property type="match status" value="1"/>
</dbReference>
<dbReference type="AlphaFoldDB" id="A0A653A356"/>
<keyword evidence="4" id="KW-0238">DNA-binding</keyword>
<evidence type="ECO:0000256" key="1">
    <source>
        <dbReference type="ARBA" id="ARBA00022553"/>
    </source>
</evidence>
<proteinExistence type="predicted"/>
<keyword evidence="2" id="KW-0902">Two-component regulatory system</keyword>
<evidence type="ECO:0000256" key="6">
    <source>
        <dbReference type="PROSITE-ProRule" id="PRU00169"/>
    </source>
</evidence>
<evidence type="ECO:0000313" key="8">
    <source>
        <dbReference type="EMBL" id="VBB42450.1"/>
    </source>
</evidence>
<evidence type="ECO:0000256" key="5">
    <source>
        <dbReference type="ARBA" id="ARBA00023163"/>
    </source>
</evidence>
<dbReference type="FunFam" id="3.40.50.2300:FF:000001">
    <property type="entry name" value="DNA-binding response regulator PhoB"/>
    <property type="match status" value="1"/>
</dbReference>
<keyword evidence="3" id="KW-0805">Transcription regulation</keyword>
<dbReference type="GO" id="GO:0000160">
    <property type="term" value="P:phosphorelay signal transduction system"/>
    <property type="evidence" value="ECO:0007669"/>
    <property type="project" value="UniProtKB-KW"/>
</dbReference>
<dbReference type="Gene3D" id="3.40.50.2300">
    <property type="match status" value="1"/>
</dbReference>
<dbReference type="SUPFAM" id="SSF52172">
    <property type="entry name" value="CheY-like"/>
    <property type="match status" value="1"/>
</dbReference>
<evidence type="ECO:0000256" key="4">
    <source>
        <dbReference type="ARBA" id="ARBA00023125"/>
    </source>
</evidence>
<dbReference type="EMBL" id="UPXX01000013">
    <property type="protein sequence ID" value="VBB42450.1"/>
    <property type="molecule type" value="Genomic_DNA"/>
</dbReference>
<feature type="domain" description="Response regulatory" evidence="7">
    <location>
        <begin position="8"/>
        <end position="122"/>
    </location>
</feature>
<organism evidence="8">
    <name type="scientific">Uncultured Desulfatiglans sp</name>
    <dbReference type="NCBI Taxonomy" id="1748965"/>
    <lineage>
        <taxon>Bacteria</taxon>
        <taxon>Pseudomonadati</taxon>
        <taxon>Thermodesulfobacteriota</taxon>
        <taxon>Desulfobacteria</taxon>
        <taxon>Desulfatiglandales</taxon>
        <taxon>Desulfatiglandaceae</taxon>
        <taxon>Desulfatiglans</taxon>
        <taxon>environmental samples</taxon>
    </lineage>
</organism>
<name>A0A653A356_UNCDX</name>
<dbReference type="Pfam" id="PF00072">
    <property type="entry name" value="Response_reg"/>
    <property type="match status" value="1"/>
</dbReference>
<dbReference type="SMART" id="SM00448">
    <property type="entry name" value="REC"/>
    <property type="match status" value="1"/>
</dbReference>
<dbReference type="PANTHER" id="PTHR44591">
    <property type="entry name" value="STRESS RESPONSE REGULATOR PROTEIN 1"/>
    <property type="match status" value="1"/>
</dbReference>
<dbReference type="GO" id="GO:0003677">
    <property type="term" value="F:DNA binding"/>
    <property type="evidence" value="ECO:0007669"/>
    <property type="project" value="UniProtKB-KW"/>
</dbReference>
<keyword evidence="1 6" id="KW-0597">Phosphoprotein</keyword>
<dbReference type="InterPro" id="IPR050595">
    <property type="entry name" value="Bact_response_regulator"/>
</dbReference>
<evidence type="ECO:0000256" key="3">
    <source>
        <dbReference type="ARBA" id="ARBA00023015"/>
    </source>
</evidence>
<gene>
    <name evidence="8" type="ORF">TRIP_B200590</name>
</gene>
<feature type="modified residue" description="4-aspartylphosphate" evidence="6">
    <location>
        <position position="57"/>
    </location>
</feature>
<dbReference type="PROSITE" id="PS50110">
    <property type="entry name" value="RESPONSE_REGULATORY"/>
    <property type="match status" value="1"/>
</dbReference>
<reference evidence="8" key="1">
    <citation type="submission" date="2018-07" db="EMBL/GenBank/DDBJ databases">
        <authorList>
            <consortium name="Genoscope - CEA"/>
            <person name="William W."/>
        </authorList>
    </citation>
    <scope>NUCLEOTIDE SEQUENCE</scope>
    <source>
        <strain evidence="8">IK1</strain>
    </source>
</reference>
<keyword evidence="5" id="KW-0804">Transcription</keyword>
<evidence type="ECO:0000259" key="7">
    <source>
        <dbReference type="PROSITE" id="PS50110"/>
    </source>
</evidence>
<dbReference type="InterPro" id="IPR011006">
    <property type="entry name" value="CheY-like_superfamily"/>
</dbReference>
<accession>A0A653A356</accession>
<evidence type="ECO:0000256" key="2">
    <source>
        <dbReference type="ARBA" id="ARBA00023012"/>
    </source>
</evidence>